<evidence type="ECO:0000256" key="3">
    <source>
        <dbReference type="ARBA" id="ARBA00023163"/>
    </source>
</evidence>
<feature type="domain" description="Myb-like" evidence="7">
    <location>
        <begin position="2"/>
        <end position="54"/>
    </location>
</feature>
<feature type="region of interest" description="Disordered" evidence="6">
    <location>
        <begin position="532"/>
        <end position="552"/>
    </location>
</feature>
<reference evidence="10" key="1">
    <citation type="journal article" date="2021" name="Genome Biol. Evol.">
        <title>The assembled and annotated genome of the fairy-ring fungus Marasmius oreades.</title>
        <authorList>
            <person name="Hiltunen M."/>
            <person name="Ament-Velasquez S.L."/>
            <person name="Johannesson H."/>
        </authorList>
    </citation>
    <scope>NUCLEOTIDE SEQUENCE</scope>
    <source>
        <strain evidence="10">03SP1</strain>
    </source>
</reference>
<dbReference type="Proteomes" id="UP001049176">
    <property type="component" value="Chromosome 1"/>
</dbReference>
<proteinExistence type="predicted"/>
<dbReference type="GO" id="GO:0019185">
    <property type="term" value="C:snRNA-activating protein complex"/>
    <property type="evidence" value="ECO:0007669"/>
    <property type="project" value="TreeGrafter"/>
</dbReference>
<evidence type="ECO:0000259" key="9">
    <source>
        <dbReference type="PROSITE" id="PS51294"/>
    </source>
</evidence>
<feature type="domain" description="HTH myb-type" evidence="9">
    <location>
        <begin position="56"/>
        <end position="109"/>
    </location>
</feature>
<evidence type="ECO:0000313" key="10">
    <source>
        <dbReference type="EMBL" id="KAG7098934.1"/>
    </source>
</evidence>
<keyword evidence="5" id="KW-0479">Metal-binding</keyword>
<keyword evidence="1" id="KW-0805">Transcription regulation</keyword>
<sequence length="619" mass="69042">MVEKKASRPWTKAEDELLRNAVRIHGAHDNWKLVAQQIPDRDNKACRKRWLHSLCPSVKKTSWTAEEDSRLLELLSVHGQKWSLIARQIPGRTDDACSKRYNEALDPSLKKSEWTSEEDGLLLRALNEIGHRSWKEIGQRLRRSGLDCRNRYKLLERKRKGAETTSTPQSQETMPQCNVVGQTLPFEPPYYPREAYPLFLEGNPFSYLDPVPEAPPLPLFPEVAPFQFSSSSLSAALEDSSQTPVTFLHPNCMHPSSCNTPSVRPSPTLSPTGPDHIDEPIFLDGFPTTPQLIYASQSLDPVYSEGSIPIDTTIPALDSGFESAYLTPIEAAKSPLPAQPVDISLFYDRHAGSPFTETSPETNVGEISASCSPYEHVSQLSPSTSDAVADDLLACPDSLLSESLLFSNTTTGRETRVRMSMPNKKTIETSTPQRLSTIMPLCSNRTLRPYACGHRDCWPATAAVGTSCFATSKELWEHSRAVHLDDFGDERPFRCALEGCGKSWKSLNGIQYHLQVSTAHFQQALSSTFSSIGNDESQQSDSLVEQDGDDQNKRFTCDQSNCFKTYKNASGLRYHKKHGHPRKLPMQLVVMPPSLARDLPSRIRKMRKKDAASHVAVSD</sequence>
<feature type="compositionally biased region" description="Polar residues" evidence="6">
    <location>
        <begin position="532"/>
        <end position="543"/>
    </location>
</feature>
<dbReference type="Gene3D" id="3.30.160.60">
    <property type="entry name" value="Classic Zinc Finger"/>
    <property type="match status" value="1"/>
</dbReference>
<dbReference type="GO" id="GO:0008270">
    <property type="term" value="F:zinc ion binding"/>
    <property type="evidence" value="ECO:0007669"/>
    <property type="project" value="UniProtKB-KW"/>
</dbReference>
<dbReference type="GO" id="GO:0042796">
    <property type="term" value="P:snRNA transcription by RNA polymerase III"/>
    <property type="evidence" value="ECO:0007669"/>
    <property type="project" value="TreeGrafter"/>
</dbReference>
<protein>
    <submittedName>
        <fullName evidence="10">Uncharacterized protein</fullName>
    </submittedName>
</protein>
<dbReference type="CDD" id="cd00167">
    <property type="entry name" value="SANT"/>
    <property type="match status" value="2"/>
</dbReference>
<dbReference type="Pfam" id="PF13921">
    <property type="entry name" value="Myb_DNA-bind_6"/>
    <property type="match status" value="1"/>
</dbReference>
<dbReference type="EMBL" id="CM032181">
    <property type="protein sequence ID" value="KAG7098934.1"/>
    <property type="molecule type" value="Genomic_DNA"/>
</dbReference>
<evidence type="ECO:0000256" key="2">
    <source>
        <dbReference type="ARBA" id="ARBA00023125"/>
    </source>
</evidence>
<dbReference type="PROSITE" id="PS50157">
    <property type="entry name" value="ZINC_FINGER_C2H2_2"/>
    <property type="match status" value="1"/>
</dbReference>
<dbReference type="PROSITE" id="PS50090">
    <property type="entry name" value="MYB_LIKE"/>
    <property type="match status" value="3"/>
</dbReference>
<dbReference type="PANTHER" id="PTHR46621">
    <property type="entry name" value="SNRNA-ACTIVATING PROTEIN COMPLEX SUBUNIT 4"/>
    <property type="match status" value="1"/>
</dbReference>
<accession>A0A9P7V255</accession>
<comment type="caution">
    <text evidence="10">The sequence shown here is derived from an EMBL/GenBank/DDBJ whole genome shotgun (WGS) entry which is preliminary data.</text>
</comment>
<dbReference type="OrthoDB" id="2143914at2759"/>
<keyword evidence="5" id="KW-0863">Zinc-finger</keyword>
<keyword evidence="4" id="KW-0539">Nucleus</keyword>
<dbReference type="KEGG" id="more:E1B28_000825"/>
<dbReference type="InterPro" id="IPR017930">
    <property type="entry name" value="Myb_dom"/>
</dbReference>
<dbReference type="GeneID" id="66069901"/>
<keyword evidence="11" id="KW-1185">Reference proteome</keyword>
<evidence type="ECO:0000256" key="4">
    <source>
        <dbReference type="ARBA" id="ARBA00023242"/>
    </source>
</evidence>
<feature type="domain" description="C2H2-type" evidence="8">
    <location>
        <begin position="555"/>
        <end position="585"/>
    </location>
</feature>
<evidence type="ECO:0000259" key="8">
    <source>
        <dbReference type="PROSITE" id="PS50157"/>
    </source>
</evidence>
<keyword evidence="2" id="KW-0238">DNA-binding</keyword>
<dbReference type="RefSeq" id="XP_043015404.1">
    <property type="nucleotide sequence ID" value="XM_043160700.1"/>
</dbReference>
<dbReference type="InterPro" id="IPR001005">
    <property type="entry name" value="SANT/Myb"/>
</dbReference>
<dbReference type="InterPro" id="IPR009057">
    <property type="entry name" value="Homeodomain-like_sf"/>
</dbReference>
<dbReference type="SMART" id="SM00355">
    <property type="entry name" value="ZnF_C2H2"/>
    <property type="match status" value="3"/>
</dbReference>
<dbReference type="GO" id="GO:0000978">
    <property type="term" value="F:RNA polymerase II cis-regulatory region sequence-specific DNA binding"/>
    <property type="evidence" value="ECO:0007669"/>
    <property type="project" value="TreeGrafter"/>
</dbReference>
<dbReference type="Gene3D" id="1.10.10.60">
    <property type="entry name" value="Homeodomain-like"/>
    <property type="match status" value="3"/>
</dbReference>
<keyword evidence="5" id="KW-0862">Zinc</keyword>
<organism evidence="10 11">
    <name type="scientific">Marasmius oreades</name>
    <name type="common">fairy-ring Marasmius</name>
    <dbReference type="NCBI Taxonomy" id="181124"/>
    <lineage>
        <taxon>Eukaryota</taxon>
        <taxon>Fungi</taxon>
        <taxon>Dikarya</taxon>
        <taxon>Basidiomycota</taxon>
        <taxon>Agaricomycotina</taxon>
        <taxon>Agaricomycetes</taxon>
        <taxon>Agaricomycetidae</taxon>
        <taxon>Agaricales</taxon>
        <taxon>Marasmiineae</taxon>
        <taxon>Marasmiaceae</taxon>
        <taxon>Marasmius</taxon>
    </lineage>
</organism>
<evidence type="ECO:0000256" key="6">
    <source>
        <dbReference type="SAM" id="MobiDB-lite"/>
    </source>
</evidence>
<dbReference type="SUPFAM" id="SSF46689">
    <property type="entry name" value="Homeodomain-like"/>
    <property type="match status" value="2"/>
</dbReference>
<dbReference type="GO" id="GO:0001006">
    <property type="term" value="F:RNA polymerase III type 3 promoter sequence-specific DNA binding"/>
    <property type="evidence" value="ECO:0007669"/>
    <property type="project" value="TreeGrafter"/>
</dbReference>
<dbReference type="PROSITE" id="PS51294">
    <property type="entry name" value="HTH_MYB"/>
    <property type="match status" value="3"/>
</dbReference>
<dbReference type="SMART" id="SM00717">
    <property type="entry name" value="SANT"/>
    <property type="match status" value="3"/>
</dbReference>
<dbReference type="InterPro" id="IPR013087">
    <property type="entry name" value="Znf_C2H2_type"/>
</dbReference>
<name>A0A9P7V255_9AGAR</name>
<feature type="domain" description="HTH myb-type" evidence="9">
    <location>
        <begin position="1"/>
        <end position="50"/>
    </location>
</feature>
<feature type="domain" description="Myb-like" evidence="7">
    <location>
        <begin position="55"/>
        <end position="105"/>
    </location>
</feature>
<feature type="domain" description="HTH myb-type" evidence="9">
    <location>
        <begin position="110"/>
        <end position="160"/>
    </location>
</feature>
<evidence type="ECO:0000256" key="5">
    <source>
        <dbReference type="PROSITE-ProRule" id="PRU00042"/>
    </source>
</evidence>
<dbReference type="PROSITE" id="PS00028">
    <property type="entry name" value="ZINC_FINGER_C2H2_1"/>
    <property type="match status" value="1"/>
</dbReference>
<dbReference type="AlphaFoldDB" id="A0A9P7V255"/>
<keyword evidence="3" id="KW-0804">Transcription</keyword>
<gene>
    <name evidence="10" type="ORF">E1B28_000825</name>
</gene>
<dbReference type="GO" id="GO:0042795">
    <property type="term" value="P:snRNA transcription by RNA polymerase II"/>
    <property type="evidence" value="ECO:0007669"/>
    <property type="project" value="TreeGrafter"/>
</dbReference>
<evidence type="ECO:0000259" key="7">
    <source>
        <dbReference type="PROSITE" id="PS50090"/>
    </source>
</evidence>
<dbReference type="PANTHER" id="PTHR46621:SF1">
    <property type="entry name" value="SNRNA-ACTIVATING PROTEIN COMPLEX SUBUNIT 4"/>
    <property type="match status" value="1"/>
</dbReference>
<evidence type="ECO:0000313" key="11">
    <source>
        <dbReference type="Proteomes" id="UP001049176"/>
    </source>
</evidence>
<evidence type="ECO:0000256" key="1">
    <source>
        <dbReference type="ARBA" id="ARBA00023015"/>
    </source>
</evidence>
<dbReference type="Pfam" id="PF00249">
    <property type="entry name" value="Myb_DNA-binding"/>
    <property type="match status" value="1"/>
</dbReference>
<feature type="domain" description="Myb-like" evidence="7">
    <location>
        <begin position="106"/>
        <end position="156"/>
    </location>
</feature>
<dbReference type="InterPro" id="IPR051575">
    <property type="entry name" value="Myb-like_DNA-bd"/>
</dbReference>